<dbReference type="Proteomes" id="UP000680866">
    <property type="component" value="Chromosome"/>
</dbReference>
<dbReference type="InterPro" id="IPR001387">
    <property type="entry name" value="Cro/C1-type_HTH"/>
</dbReference>
<feature type="compositionally biased region" description="Low complexity" evidence="1">
    <location>
        <begin position="80"/>
        <end position="102"/>
    </location>
</feature>
<dbReference type="PRINTS" id="PR00364">
    <property type="entry name" value="DISEASERSIST"/>
</dbReference>
<accession>A0A810NDV5</accession>
<keyword evidence="4" id="KW-1185">Reference proteome</keyword>
<sequence>MLAHAQDHDAGFGRLLQRVRRAARLTQEELAERSGVAVRTISDIERGKVRTAQRETARRLVTALRLTGPDQTAFEEAARGRPPTDAGGAGAPAPSGPAGTTSEGADTAPGAVAASPPVTFRQVHPPPTPLIGRENESRAVVGTLSRPDVRIVTLTGTGGVGKTRVALAVAEAVGADFADGVCDVDLTLVSGSADVVTHLIGAAGGEIRRGDVAELADVLGQRRLLLLLDNFEHVLPAAPAVAAVLARCPNLKLLVTSRVALHIRGEHEYRLDPLPVPDADPPSDAALLARSASVRLFAWHASARRSDWRLTDANAATVARICRLLDGVPLAIELAAVRVGLFPVDVIAQRLDRRLGRIQLLTAGPRDAPDRQRTLAAAIGWSVGLLPPPAQRLLARLSVFPARYTVEAAELVCAGDDGRPAVDVLEGLAVIGDHHLHRSLADGRFAMYEAVREFAAERLRELGEEEAIAARHTGYVVAEAEQAAIGLAGAEQEHWLERMEGLRYDLPVVLARVRSAGDPETAVQIAGAVWRFWYGRGAIADGRRWLDEALAAGDPDPTDPTPARHRARALNAAAALGHYVGLDHAEVAARYRAATVLWRRAGDDVGLAGTLSNLAMSQQYANDPEAARRTYDEALVAARRAGDERVVATALLNLGILLVQQGEPDPAGPALDESLRLFQRAGNVRATADVYTAQALLATATCRYARAERLAERSRELFLRLQDELGDTESLLVIAQAVELSGTDDARARKLYETGLETCRRLGDVWGPGLALVGLGRLALRRADRAAAAELADAALAHYRSLGFQTGVRIAAALRAAVESTDDPVPSTDLYALLPP</sequence>
<gene>
    <name evidence="3" type="ORF">Prubr_72600</name>
</gene>
<dbReference type="Gene3D" id="1.10.260.40">
    <property type="entry name" value="lambda repressor-like DNA-binding domains"/>
    <property type="match status" value="1"/>
</dbReference>
<dbReference type="SUPFAM" id="SSF48452">
    <property type="entry name" value="TPR-like"/>
    <property type="match status" value="1"/>
</dbReference>
<evidence type="ECO:0000259" key="2">
    <source>
        <dbReference type="PROSITE" id="PS50943"/>
    </source>
</evidence>
<dbReference type="EMBL" id="AP023359">
    <property type="protein sequence ID" value="BCJ70239.1"/>
    <property type="molecule type" value="Genomic_DNA"/>
</dbReference>
<protein>
    <recommendedName>
        <fullName evidence="2">HTH cro/C1-type domain-containing protein</fullName>
    </recommendedName>
</protein>
<dbReference type="InterPro" id="IPR027417">
    <property type="entry name" value="P-loop_NTPase"/>
</dbReference>
<feature type="region of interest" description="Disordered" evidence="1">
    <location>
        <begin position="67"/>
        <end position="139"/>
    </location>
</feature>
<dbReference type="PANTHER" id="PTHR47691:SF3">
    <property type="entry name" value="HTH-TYPE TRANSCRIPTIONAL REGULATOR RV0890C-RELATED"/>
    <property type="match status" value="1"/>
</dbReference>
<dbReference type="SUPFAM" id="SSF47413">
    <property type="entry name" value="lambda repressor-like DNA-binding domains"/>
    <property type="match status" value="1"/>
</dbReference>
<dbReference type="CDD" id="cd00093">
    <property type="entry name" value="HTH_XRE"/>
    <property type="match status" value="1"/>
</dbReference>
<dbReference type="Pfam" id="PF13424">
    <property type="entry name" value="TPR_12"/>
    <property type="match status" value="1"/>
</dbReference>
<reference evidence="3" key="1">
    <citation type="submission" date="2020-08" db="EMBL/GenBank/DDBJ databases">
        <title>Whole genome shotgun sequence of Polymorphospora rubra NBRC 101157.</title>
        <authorList>
            <person name="Komaki H."/>
            <person name="Tamura T."/>
        </authorList>
    </citation>
    <scope>NUCLEOTIDE SEQUENCE</scope>
    <source>
        <strain evidence="3">NBRC 101157</strain>
    </source>
</reference>
<proteinExistence type="predicted"/>
<evidence type="ECO:0000313" key="3">
    <source>
        <dbReference type="EMBL" id="BCJ70239.1"/>
    </source>
</evidence>
<dbReference type="InterPro" id="IPR010982">
    <property type="entry name" value="Lambda_DNA-bd_dom_sf"/>
</dbReference>
<dbReference type="SMART" id="SM00530">
    <property type="entry name" value="HTH_XRE"/>
    <property type="match status" value="1"/>
</dbReference>
<name>A0A810NDV5_9ACTN</name>
<dbReference type="Gene3D" id="1.25.40.10">
    <property type="entry name" value="Tetratricopeptide repeat domain"/>
    <property type="match status" value="2"/>
</dbReference>
<dbReference type="SUPFAM" id="SSF52540">
    <property type="entry name" value="P-loop containing nucleoside triphosphate hydrolases"/>
    <property type="match status" value="1"/>
</dbReference>
<dbReference type="InterPro" id="IPR011990">
    <property type="entry name" value="TPR-like_helical_dom_sf"/>
</dbReference>
<dbReference type="Gene3D" id="3.40.50.300">
    <property type="entry name" value="P-loop containing nucleotide triphosphate hydrolases"/>
    <property type="match status" value="1"/>
</dbReference>
<dbReference type="KEGG" id="pry:Prubr_72600"/>
<dbReference type="Pfam" id="PF13560">
    <property type="entry name" value="HTH_31"/>
    <property type="match status" value="1"/>
</dbReference>
<evidence type="ECO:0000256" key="1">
    <source>
        <dbReference type="SAM" id="MobiDB-lite"/>
    </source>
</evidence>
<dbReference type="PANTHER" id="PTHR47691">
    <property type="entry name" value="REGULATOR-RELATED"/>
    <property type="match status" value="1"/>
</dbReference>
<organism evidence="3 4">
    <name type="scientific">Polymorphospora rubra</name>
    <dbReference type="NCBI Taxonomy" id="338584"/>
    <lineage>
        <taxon>Bacteria</taxon>
        <taxon>Bacillati</taxon>
        <taxon>Actinomycetota</taxon>
        <taxon>Actinomycetes</taxon>
        <taxon>Micromonosporales</taxon>
        <taxon>Micromonosporaceae</taxon>
        <taxon>Polymorphospora</taxon>
    </lineage>
</organism>
<dbReference type="AlphaFoldDB" id="A0A810NDV5"/>
<dbReference type="InterPro" id="IPR019734">
    <property type="entry name" value="TPR_rpt"/>
</dbReference>
<dbReference type="SMART" id="SM00028">
    <property type="entry name" value="TPR"/>
    <property type="match status" value="4"/>
</dbReference>
<evidence type="ECO:0000313" key="4">
    <source>
        <dbReference type="Proteomes" id="UP000680866"/>
    </source>
</evidence>
<dbReference type="GO" id="GO:0003677">
    <property type="term" value="F:DNA binding"/>
    <property type="evidence" value="ECO:0007669"/>
    <property type="project" value="InterPro"/>
</dbReference>
<dbReference type="PROSITE" id="PS50943">
    <property type="entry name" value="HTH_CROC1"/>
    <property type="match status" value="1"/>
</dbReference>
<feature type="domain" description="HTH cro/C1-type" evidence="2">
    <location>
        <begin position="16"/>
        <end position="71"/>
    </location>
</feature>